<gene>
    <name evidence="2" type="ORF">Aam_068_002</name>
</gene>
<dbReference type="AlphaFoldDB" id="A0A0D6PGV0"/>
<dbReference type="Pfam" id="PF13384">
    <property type="entry name" value="HTH_23"/>
    <property type="match status" value="1"/>
</dbReference>
<dbReference type="InterPro" id="IPR017895">
    <property type="entry name" value="HTH_IS408/IS1162_type"/>
</dbReference>
<dbReference type="STRING" id="1120923.SAMN02746095_03910"/>
<keyword evidence="3" id="KW-1185">Reference proteome</keyword>
<organism evidence="2 3">
    <name type="scientific">Acidocella aminolytica 101 = DSM 11237</name>
    <dbReference type="NCBI Taxonomy" id="1120923"/>
    <lineage>
        <taxon>Bacteria</taxon>
        <taxon>Pseudomonadati</taxon>
        <taxon>Pseudomonadota</taxon>
        <taxon>Alphaproteobacteria</taxon>
        <taxon>Acetobacterales</taxon>
        <taxon>Acidocellaceae</taxon>
        <taxon>Acidocella</taxon>
    </lineage>
</organism>
<evidence type="ECO:0000259" key="1">
    <source>
        <dbReference type="PROSITE" id="PS50532"/>
    </source>
</evidence>
<proteinExistence type="predicted"/>
<name>A0A0D6PGV0_9PROT</name>
<dbReference type="EMBL" id="BANC01000066">
    <property type="protein sequence ID" value="GAN80995.1"/>
    <property type="molecule type" value="Genomic_DNA"/>
</dbReference>
<comment type="caution">
    <text evidence="2">The sequence shown here is derived from an EMBL/GenBank/DDBJ whole genome shotgun (WGS) entry which is preliminary data.</text>
</comment>
<sequence>MPAGKVCMRHVREILRLVHEGASKHQVARLTGVVPSTVRETLRRFTASGLAWPLGDDVTDSVLEARLYKNAGKKQGHRQRAEPDWAWMHRELKRKHVTLAILWDEYIAAVPDGYRYSRFCELYRAWEGKLSVTMRQSHAGGEKLFVDYAGVSPLMTETQSGSVWRTGDYDHLDPHPLARKIDATSCTGGWMNTTEPIVPNRIHALEIRYVRQPYLYRGDIGSTAADARQRRIHLR</sequence>
<evidence type="ECO:0000313" key="2">
    <source>
        <dbReference type="EMBL" id="GAN80995.1"/>
    </source>
</evidence>
<accession>A0A0D6PGV0</accession>
<dbReference type="PROSITE" id="PS50532">
    <property type="entry name" value="HTH_IS408"/>
    <property type="match status" value="1"/>
</dbReference>
<dbReference type="Proteomes" id="UP000032668">
    <property type="component" value="Unassembled WGS sequence"/>
</dbReference>
<evidence type="ECO:0000313" key="3">
    <source>
        <dbReference type="Proteomes" id="UP000032668"/>
    </source>
</evidence>
<reference evidence="2 3" key="1">
    <citation type="submission" date="2012-11" db="EMBL/GenBank/DDBJ databases">
        <title>Whole genome sequence of Acidocella aminolytica 101 = DSM 11237.</title>
        <authorList>
            <person name="Azuma Y."/>
            <person name="Higashiura N."/>
            <person name="Hirakawa H."/>
            <person name="Matsushita K."/>
        </authorList>
    </citation>
    <scope>NUCLEOTIDE SEQUENCE [LARGE SCALE GENOMIC DNA]</scope>
    <source>
        <strain evidence="3">101 / DSM 11237</strain>
    </source>
</reference>
<feature type="domain" description="HTH IS408-type" evidence="1">
    <location>
        <begin position="11"/>
        <end position="92"/>
    </location>
</feature>
<protein>
    <submittedName>
        <fullName evidence="2">Transposase</fullName>
    </submittedName>
</protein>